<geneLocation type="plasmid" evidence="2">
    <name>pCBMA213_1</name>
</geneLocation>
<dbReference type="EMBL" id="MF600313">
    <property type="protein sequence ID" value="AVN58538.1"/>
    <property type="molecule type" value="Genomic_DNA"/>
</dbReference>
<organism evidence="2">
    <name type="scientific">Mycolicibacterium sp. CBMA 213</name>
    <dbReference type="NCBI Taxonomy" id="1968788"/>
    <lineage>
        <taxon>Bacteria</taxon>
        <taxon>Bacillati</taxon>
        <taxon>Actinomycetota</taxon>
        <taxon>Actinomycetes</taxon>
        <taxon>Mycobacteriales</taxon>
        <taxon>Mycobacteriaceae</taxon>
        <taxon>Mycolicibacterium</taxon>
    </lineage>
</organism>
<evidence type="ECO:0000313" key="2">
    <source>
        <dbReference type="EMBL" id="AVN58538.1"/>
    </source>
</evidence>
<proteinExistence type="predicted"/>
<reference evidence="2" key="1">
    <citation type="journal article" date="2018" name="Front. Microbiol.">
        <title>Beyond the Limits: tRNA Array Units in Mycobacterium Genomes.</title>
        <authorList>
            <person name="Morgado S.M."/>
            <person name="Vicente A.C."/>
        </authorList>
    </citation>
    <scope>NUCLEOTIDE SEQUENCE</scope>
    <source>
        <strain evidence="2">CBMA 213</strain>
        <plasmid evidence="2">pCBMA213_1</plasmid>
    </source>
</reference>
<dbReference type="AlphaFoldDB" id="A0A343VRL4"/>
<gene>
    <name evidence="2" type="ORF">B5P44_p00243</name>
</gene>
<protein>
    <submittedName>
        <fullName evidence="2">Uncharacterized protein</fullName>
    </submittedName>
</protein>
<feature type="region of interest" description="Disordered" evidence="1">
    <location>
        <begin position="84"/>
        <end position="106"/>
    </location>
</feature>
<sequence length="106" mass="12136">MVRPKTPTPEQLPLLEQLQEAALLRNLAYRYYLAVFHRVVRAGIEPSLIARFTSTTIQSVVNTRNRLLTVPPDSEAPKDVDELLERLESGESPRRLAKRHFGRRSS</sequence>
<dbReference type="RefSeq" id="WP_155921973.1">
    <property type="nucleotide sequence ID" value="NZ_MF600313.1"/>
</dbReference>
<accession>A0A343VRL4</accession>
<evidence type="ECO:0000256" key="1">
    <source>
        <dbReference type="SAM" id="MobiDB-lite"/>
    </source>
</evidence>
<name>A0A343VRL4_9MYCO</name>
<feature type="compositionally biased region" description="Basic and acidic residues" evidence="1">
    <location>
        <begin position="84"/>
        <end position="94"/>
    </location>
</feature>
<feature type="compositionally biased region" description="Basic residues" evidence="1">
    <location>
        <begin position="95"/>
        <end position="106"/>
    </location>
</feature>
<keyword evidence="2" id="KW-0614">Plasmid</keyword>